<dbReference type="GO" id="GO:0015171">
    <property type="term" value="F:amino acid transmembrane transporter activity"/>
    <property type="evidence" value="ECO:0007669"/>
    <property type="project" value="TreeGrafter"/>
</dbReference>
<evidence type="ECO:0000256" key="4">
    <source>
        <dbReference type="ARBA" id="ARBA00022970"/>
    </source>
</evidence>
<gene>
    <name evidence="10" type="ORF">DL546_008201</name>
</gene>
<dbReference type="EMBL" id="QVQW01000019">
    <property type="protein sequence ID" value="RKU45744.1"/>
    <property type="molecule type" value="Genomic_DNA"/>
</dbReference>
<dbReference type="PANTHER" id="PTHR43341">
    <property type="entry name" value="AMINO ACID PERMEASE"/>
    <property type="match status" value="1"/>
</dbReference>
<dbReference type="Gene3D" id="1.20.1740.10">
    <property type="entry name" value="Amino acid/polyamine transporter I"/>
    <property type="match status" value="1"/>
</dbReference>
<dbReference type="GO" id="GO:0016020">
    <property type="term" value="C:membrane"/>
    <property type="evidence" value="ECO:0007669"/>
    <property type="project" value="UniProtKB-SubCell"/>
</dbReference>
<dbReference type="AlphaFoldDB" id="A0A420YD23"/>
<evidence type="ECO:0000313" key="11">
    <source>
        <dbReference type="Proteomes" id="UP000275385"/>
    </source>
</evidence>
<feature type="transmembrane region" description="Helical" evidence="8">
    <location>
        <begin position="388"/>
        <end position="406"/>
    </location>
</feature>
<comment type="caution">
    <text evidence="10">The sequence shown here is derived from an EMBL/GenBank/DDBJ whole genome shotgun (WGS) entry which is preliminary data.</text>
</comment>
<feature type="transmembrane region" description="Helical" evidence="8">
    <location>
        <begin position="62"/>
        <end position="80"/>
    </location>
</feature>
<feature type="transmembrane region" description="Helical" evidence="8">
    <location>
        <begin position="461"/>
        <end position="482"/>
    </location>
</feature>
<protein>
    <recommendedName>
        <fullName evidence="9">Amino acid permease/ SLC12A domain-containing protein</fullName>
    </recommendedName>
</protein>
<evidence type="ECO:0000256" key="5">
    <source>
        <dbReference type="ARBA" id="ARBA00022989"/>
    </source>
</evidence>
<evidence type="ECO:0000259" key="9">
    <source>
        <dbReference type="Pfam" id="PF00324"/>
    </source>
</evidence>
<keyword evidence="4" id="KW-0029">Amino-acid transport</keyword>
<dbReference type="PIRSF" id="PIRSF006060">
    <property type="entry name" value="AA_transporter"/>
    <property type="match status" value="1"/>
</dbReference>
<dbReference type="PANTHER" id="PTHR43341:SF4">
    <property type="entry name" value="ARGININE PERMEASE CAN1-RELATED"/>
    <property type="match status" value="1"/>
</dbReference>
<feature type="transmembrane region" description="Helical" evidence="8">
    <location>
        <begin position="290"/>
        <end position="310"/>
    </location>
</feature>
<dbReference type="Pfam" id="PF00324">
    <property type="entry name" value="AA_permease"/>
    <property type="match status" value="1"/>
</dbReference>
<feature type="transmembrane region" description="Helical" evidence="8">
    <location>
        <begin position="418"/>
        <end position="441"/>
    </location>
</feature>
<dbReference type="PROSITE" id="PS00218">
    <property type="entry name" value="AMINO_ACID_PERMEASE_1"/>
    <property type="match status" value="1"/>
</dbReference>
<evidence type="ECO:0000256" key="2">
    <source>
        <dbReference type="ARBA" id="ARBA00022448"/>
    </source>
</evidence>
<name>A0A420YD23_9PEZI</name>
<feature type="transmembrane region" description="Helical" evidence="8">
    <location>
        <begin position="142"/>
        <end position="165"/>
    </location>
</feature>
<comment type="subcellular location">
    <subcellularLocation>
        <location evidence="1">Membrane</location>
        <topology evidence="1">Multi-pass membrane protein</topology>
    </subcellularLocation>
</comment>
<keyword evidence="3 8" id="KW-0812">Transmembrane</keyword>
<dbReference type="FunFam" id="1.20.1740.10:FF:000006">
    <property type="entry name" value="General amino acid permease"/>
    <property type="match status" value="1"/>
</dbReference>
<proteinExistence type="predicted"/>
<keyword evidence="5 8" id="KW-1133">Transmembrane helix</keyword>
<dbReference type="InterPro" id="IPR050524">
    <property type="entry name" value="APC_YAT"/>
</dbReference>
<evidence type="ECO:0000256" key="7">
    <source>
        <dbReference type="SAM" id="MobiDB-lite"/>
    </source>
</evidence>
<keyword evidence="2" id="KW-0813">Transport</keyword>
<feature type="domain" description="Amino acid permease/ SLC12A" evidence="9">
    <location>
        <begin position="61"/>
        <end position="515"/>
    </location>
</feature>
<keyword evidence="11" id="KW-1185">Reference proteome</keyword>
<evidence type="ECO:0000313" key="10">
    <source>
        <dbReference type="EMBL" id="RKU45744.1"/>
    </source>
</evidence>
<feature type="transmembrane region" description="Helical" evidence="8">
    <location>
        <begin position="86"/>
        <end position="105"/>
    </location>
</feature>
<organism evidence="10 11">
    <name type="scientific">Coniochaeta pulveracea</name>
    <dbReference type="NCBI Taxonomy" id="177199"/>
    <lineage>
        <taxon>Eukaryota</taxon>
        <taxon>Fungi</taxon>
        <taxon>Dikarya</taxon>
        <taxon>Ascomycota</taxon>
        <taxon>Pezizomycotina</taxon>
        <taxon>Sordariomycetes</taxon>
        <taxon>Sordariomycetidae</taxon>
        <taxon>Coniochaetales</taxon>
        <taxon>Coniochaetaceae</taxon>
        <taxon>Coniochaeta</taxon>
    </lineage>
</organism>
<sequence length="536" mass="57691">MEDKGATPAFSRPESPEGKEKPVDVPVAHDVPDVSKEINPGSPVAGSVASAELQRHMSSRHLQFIAIGGTIGTGIFLGTGSALAKAGPVSCLISYIFVGSILYSVMVSIGEMATYIPTAGSFAAYAGRFVDPALGFATGWLYWFSWAITFALELCAAGLVIQYWLPNLNVGVWIAIFWVLFTAINFLPVGIYGELEMWFASIKVITIVGFMIFGICVDAGVGQQPYLGFYNYQHPAPFLEYMTTGATGRFVGFWAVLVQASFSYQGAELVGVGAGEVKDPRKSVPSAIRWTFFGIFSLFSLTIFFIGLLVPSDNGSLLTSASDASASPLVIAANLAGVSALPDIINAVLLTAVLSAANSNVYSGSRVLVALANEGQAPPVFKWTNKQGIPYMAVGLTSAIGLLGFLNVSAQGGEAFNWFLNITAVAGLITWSVISLTHVMFQRAMKVQNVPRTQLPYIAPLQPYLTYYGLFFTVLITLTQGFTVFMDWKTSDFFVAYISLIIFVACYVGYKIVFRPAFIKPAEADLKRGIHPALVE</sequence>
<dbReference type="Proteomes" id="UP000275385">
    <property type="component" value="Unassembled WGS sequence"/>
</dbReference>
<feature type="transmembrane region" description="Helical" evidence="8">
    <location>
        <begin position="494"/>
        <end position="513"/>
    </location>
</feature>
<dbReference type="STRING" id="177199.A0A420YD23"/>
<feature type="transmembrane region" description="Helical" evidence="8">
    <location>
        <begin position="197"/>
        <end position="217"/>
    </location>
</feature>
<reference evidence="10 11" key="1">
    <citation type="submission" date="2018-08" db="EMBL/GenBank/DDBJ databases">
        <title>Draft genome of the lignicolous fungus Coniochaeta pulveracea.</title>
        <authorList>
            <person name="Borstlap C.J."/>
            <person name="De Witt R.N."/>
            <person name="Botha A."/>
            <person name="Volschenk H."/>
        </authorList>
    </citation>
    <scope>NUCLEOTIDE SEQUENCE [LARGE SCALE GENOMIC DNA]</scope>
    <source>
        <strain evidence="10 11">CAB683</strain>
    </source>
</reference>
<feature type="compositionally biased region" description="Basic and acidic residues" evidence="7">
    <location>
        <begin position="14"/>
        <end position="23"/>
    </location>
</feature>
<evidence type="ECO:0000256" key="1">
    <source>
        <dbReference type="ARBA" id="ARBA00004141"/>
    </source>
</evidence>
<accession>A0A420YD23</accession>
<dbReference type="InterPro" id="IPR004840">
    <property type="entry name" value="Amino_acid_permease_CS"/>
</dbReference>
<feature type="transmembrane region" description="Helical" evidence="8">
    <location>
        <begin position="330"/>
        <end position="356"/>
    </location>
</feature>
<dbReference type="OrthoDB" id="3900342at2759"/>
<feature type="region of interest" description="Disordered" evidence="7">
    <location>
        <begin position="1"/>
        <end position="25"/>
    </location>
</feature>
<evidence type="ECO:0000256" key="6">
    <source>
        <dbReference type="ARBA" id="ARBA00023136"/>
    </source>
</evidence>
<keyword evidence="6 8" id="KW-0472">Membrane</keyword>
<evidence type="ECO:0000256" key="8">
    <source>
        <dbReference type="SAM" id="Phobius"/>
    </source>
</evidence>
<dbReference type="InterPro" id="IPR004841">
    <property type="entry name" value="AA-permease/SLC12A_dom"/>
</dbReference>
<evidence type="ECO:0000256" key="3">
    <source>
        <dbReference type="ARBA" id="ARBA00022692"/>
    </source>
</evidence>
<feature type="transmembrane region" description="Helical" evidence="8">
    <location>
        <begin position="172"/>
        <end position="191"/>
    </location>
</feature>